<dbReference type="NCBIfam" id="TIGR00247">
    <property type="entry name" value="endolytic transglycosylase MltG"/>
    <property type="match status" value="1"/>
</dbReference>
<evidence type="ECO:0000256" key="7">
    <source>
        <dbReference type="HAMAP-Rule" id="MF_02065"/>
    </source>
</evidence>
<feature type="site" description="Important for catalytic activity" evidence="7">
    <location>
        <position position="237"/>
    </location>
</feature>
<keyword evidence="2 7" id="KW-0812">Transmembrane</keyword>
<keyword evidence="1 7" id="KW-1003">Cell membrane</keyword>
<gene>
    <name evidence="7 8" type="primary">mltG</name>
    <name evidence="8" type="ORF">FOA19_00790</name>
</gene>
<comment type="function">
    <text evidence="7">Functions as a peptidoglycan terminase that cleaves nascent peptidoglycan strands endolytically to terminate their elongation.</text>
</comment>
<sequence>MSEQNIPVTPGPRRSARKPRKTSKWTYVLVVLMFLFVCFSYYAYQIVYTSNVENKGEPVYVLIPNGATYEQAMDSIDSKKVIIDRLSFRFMAKLMDYPELVKPGRYELKDGMTNYRLVAKLRSGDQDPVKLTYTNVRLKKDLANKLSTFINSSPAEIDSLLNSPSFTKKLGFDTTTILTMFIPNTYEMYWTTSAEDMMERMKKEYDNFWTEERKAKAEDVGLTQKEVSILASIVQAEQSVHADERPRIAGVYLNRLKRNMALQADPTVVFATGDFTIRRVLNVHLRTPSPYNTYLNKGLPPGPINLPSITSINAVLNPEEHEYLYFCAKEDFSGYHAFAVTEAEHRRNAARFHAAMNQRNIMQ</sequence>
<keyword evidence="6 7" id="KW-0961">Cell wall biogenesis/degradation</keyword>
<keyword evidence="4 7" id="KW-0472">Membrane</keyword>
<organism evidence="8 9">
    <name type="scientific">Rufibacter hautae</name>
    <dbReference type="NCBI Taxonomy" id="2595005"/>
    <lineage>
        <taxon>Bacteria</taxon>
        <taxon>Pseudomonadati</taxon>
        <taxon>Bacteroidota</taxon>
        <taxon>Cytophagia</taxon>
        <taxon>Cytophagales</taxon>
        <taxon>Hymenobacteraceae</taxon>
        <taxon>Rufibacter</taxon>
    </lineage>
</organism>
<comment type="subcellular location">
    <subcellularLocation>
        <location evidence="7">Cell membrane</location>
        <topology evidence="7">Single-pass membrane protein</topology>
    </subcellularLocation>
</comment>
<dbReference type="EMBL" id="VKKY01000001">
    <property type="protein sequence ID" value="KAA3439253.1"/>
    <property type="molecule type" value="Genomic_DNA"/>
</dbReference>
<evidence type="ECO:0000313" key="8">
    <source>
        <dbReference type="EMBL" id="KAA3439253.1"/>
    </source>
</evidence>
<keyword evidence="3 7" id="KW-1133">Transmembrane helix</keyword>
<comment type="similarity">
    <text evidence="7">Belongs to the transglycosylase MltG family.</text>
</comment>
<evidence type="ECO:0000256" key="1">
    <source>
        <dbReference type="ARBA" id="ARBA00022475"/>
    </source>
</evidence>
<evidence type="ECO:0000256" key="5">
    <source>
        <dbReference type="ARBA" id="ARBA00023239"/>
    </source>
</evidence>
<dbReference type="AlphaFoldDB" id="A0A5B6TG61"/>
<evidence type="ECO:0000256" key="4">
    <source>
        <dbReference type="ARBA" id="ARBA00023136"/>
    </source>
</evidence>
<evidence type="ECO:0000256" key="6">
    <source>
        <dbReference type="ARBA" id="ARBA00023316"/>
    </source>
</evidence>
<proteinExistence type="inferred from homology"/>
<name>A0A5B6TG61_9BACT</name>
<feature type="transmembrane region" description="Helical" evidence="7">
    <location>
        <begin position="25"/>
        <end position="44"/>
    </location>
</feature>
<dbReference type="GO" id="GO:0071555">
    <property type="term" value="P:cell wall organization"/>
    <property type="evidence" value="ECO:0007669"/>
    <property type="project" value="UniProtKB-KW"/>
</dbReference>
<dbReference type="InterPro" id="IPR003770">
    <property type="entry name" value="MLTG-like"/>
</dbReference>
<dbReference type="EC" id="4.2.2.29" evidence="7"/>
<protein>
    <recommendedName>
        <fullName evidence="7">Endolytic murein transglycosylase</fullName>
        <ecNumber evidence="7">4.2.2.29</ecNumber>
    </recommendedName>
    <alternativeName>
        <fullName evidence="7">Peptidoglycan lytic transglycosylase</fullName>
    </alternativeName>
    <alternativeName>
        <fullName evidence="7">Peptidoglycan polymerization terminase</fullName>
    </alternativeName>
</protein>
<keyword evidence="5 7" id="KW-0456">Lyase</keyword>
<keyword evidence="9" id="KW-1185">Reference proteome</keyword>
<evidence type="ECO:0000313" key="9">
    <source>
        <dbReference type="Proteomes" id="UP000324133"/>
    </source>
</evidence>
<dbReference type="Gene3D" id="3.30.1490.480">
    <property type="entry name" value="Endolytic murein transglycosylase"/>
    <property type="match status" value="1"/>
</dbReference>
<dbReference type="PANTHER" id="PTHR30518">
    <property type="entry name" value="ENDOLYTIC MUREIN TRANSGLYCOSYLASE"/>
    <property type="match status" value="1"/>
</dbReference>
<evidence type="ECO:0000256" key="3">
    <source>
        <dbReference type="ARBA" id="ARBA00022989"/>
    </source>
</evidence>
<accession>A0A5B6TG61</accession>
<dbReference type="Gene3D" id="3.30.160.60">
    <property type="entry name" value="Classic Zinc Finger"/>
    <property type="match status" value="1"/>
</dbReference>
<dbReference type="HAMAP" id="MF_02065">
    <property type="entry name" value="MltG"/>
    <property type="match status" value="1"/>
</dbReference>
<dbReference type="OrthoDB" id="9814591at2"/>
<dbReference type="PANTHER" id="PTHR30518:SF2">
    <property type="entry name" value="ENDOLYTIC MUREIN TRANSGLYCOSYLASE"/>
    <property type="match status" value="1"/>
</dbReference>
<reference evidence="8 9" key="1">
    <citation type="submission" date="2019-07" db="EMBL/GenBank/DDBJ databases">
        <title>Rufibacter sp. nov., isolated from lake sediment.</title>
        <authorList>
            <person name="Qu J.-H."/>
        </authorList>
    </citation>
    <scope>NUCLEOTIDE SEQUENCE [LARGE SCALE GENOMIC DNA]</scope>
    <source>
        <strain evidence="8 9">NBS58-1</strain>
    </source>
</reference>
<dbReference type="Proteomes" id="UP000324133">
    <property type="component" value="Unassembled WGS sequence"/>
</dbReference>
<dbReference type="GO" id="GO:0005886">
    <property type="term" value="C:plasma membrane"/>
    <property type="evidence" value="ECO:0007669"/>
    <property type="project" value="UniProtKB-SubCell"/>
</dbReference>
<comment type="catalytic activity">
    <reaction evidence="7">
        <text>a peptidoglycan chain = a peptidoglycan chain with N-acetyl-1,6-anhydromuramyl-[peptide] at the reducing end + a peptidoglycan chain with N-acetylglucosamine at the non-reducing end.</text>
        <dbReference type="EC" id="4.2.2.29"/>
    </reaction>
</comment>
<dbReference type="RefSeq" id="WP_149088898.1">
    <property type="nucleotide sequence ID" value="NZ_VKKY01000001.1"/>
</dbReference>
<dbReference type="GO" id="GO:0009252">
    <property type="term" value="P:peptidoglycan biosynthetic process"/>
    <property type="evidence" value="ECO:0007669"/>
    <property type="project" value="UniProtKB-UniRule"/>
</dbReference>
<dbReference type="GO" id="GO:0008932">
    <property type="term" value="F:lytic endotransglycosylase activity"/>
    <property type="evidence" value="ECO:0007669"/>
    <property type="project" value="UniProtKB-UniRule"/>
</dbReference>
<dbReference type="CDD" id="cd08010">
    <property type="entry name" value="MltG_like"/>
    <property type="match status" value="1"/>
</dbReference>
<dbReference type="Pfam" id="PF02618">
    <property type="entry name" value="YceG"/>
    <property type="match status" value="1"/>
</dbReference>
<evidence type="ECO:0000256" key="2">
    <source>
        <dbReference type="ARBA" id="ARBA00022692"/>
    </source>
</evidence>
<comment type="caution">
    <text evidence="8">The sequence shown here is derived from an EMBL/GenBank/DDBJ whole genome shotgun (WGS) entry which is preliminary data.</text>
</comment>